<evidence type="ECO:0000313" key="6">
    <source>
        <dbReference type="EMBL" id="VDC48599.1"/>
    </source>
</evidence>
<organism evidence="6 7">
    <name type="scientific">Brevundimonas mediterranea</name>
    <dbReference type="NCBI Taxonomy" id="74329"/>
    <lineage>
        <taxon>Bacteria</taxon>
        <taxon>Pseudomonadati</taxon>
        <taxon>Pseudomonadota</taxon>
        <taxon>Alphaproteobacteria</taxon>
        <taxon>Caulobacterales</taxon>
        <taxon>Caulobacteraceae</taxon>
        <taxon>Brevundimonas</taxon>
    </lineage>
</organism>
<keyword evidence="4" id="KW-0067">ATP-binding</keyword>
<dbReference type="PROSITE" id="PS51194">
    <property type="entry name" value="HELICASE_CTER"/>
    <property type="match status" value="1"/>
</dbReference>
<dbReference type="InterPro" id="IPR027417">
    <property type="entry name" value="P-loop_NTPase"/>
</dbReference>
<evidence type="ECO:0000256" key="1">
    <source>
        <dbReference type="ARBA" id="ARBA00022741"/>
    </source>
</evidence>
<comment type="caution">
    <text evidence="6">The sequence shown here is derived from an EMBL/GenBank/DDBJ whole genome shotgun (WGS) entry which is preliminary data.</text>
</comment>
<dbReference type="EMBL" id="UXHF01000106">
    <property type="protein sequence ID" value="VDC48599.1"/>
    <property type="molecule type" value="Genomic_DNA"/>
</dbReference>
<evidence type="ECO:0000259" key="5">
    <source>
        <dbReference type="PROSITE" id="PS51194"/>
    </source>
</evidence>
<gene>
    <name evidence="6" type="ORF">BREV_BREV_03197</name>
</gene>
<dbReference type="GO" id="GO:0016787">
    <property type="term" value="F:hydrolase activity"/>
    <property type="evidence" value="ECO:0007669"/>
    <property type="project" value="UniProtKB-KW"/>
</dbReference>
<dbReference type="PANTHER" id="PTHR12131">
    <property type="entry name" value="ATP-DEPENDENT RNA AND DNA HELICASE"/>
    <property type="match status" value="1"/>
</dbReference>
<dbReference type="RefSeq" id="WP_154726895.1">
    <property type="nucleotide sequence ID" value="NZ_UXHF01000106.1"/>
</dbReference>
<evidence type="ECO:0000256" key="3">
    <source>
        <dbReference type="ARBA" id="ARBA00022806"/>
    </source>
</evidence>
<dbReference type="Pfam" id="PF00271">
    <property type="entry name" value="Helicase_C"/>
    <property type="match status" value="1"/>
</dbReference>
<keyword evidence="2" id="KW-0378">Hydrolase</keyword>
<keyword evidence="1" id="KW-0547">Nucleotide-binding</keyword>
<dbReference type="Gene3D" id="3.40.50.300">
    <property type="entry name" value="P-loop containing nucleotide triphosphate hydrolases"/>
    <property type="match status" value="1"/>
</dbReference>
<evidence type="ECO:0000256" key="4">
    <source>
        <dbReference type="ARBA" id="ARBA00022840"/>
    </source>
</evidence>
<accession>A0A7Z8Y0M8</accession>
<keyword evidence="7" id="KW-1185">Reference proteome</keyword>
<dbReference type="PANTHER" id="PTHR12131:SF1">
    <property type="entry name" value="ATP-DEPENDENT RNA HELICASE SUPV3L1, MITOCHONDRIAL-RELATED"/>
    <property type="match status" value="1"/>
</dbReference>
<name>A0A7Z8Y0M8_9CAUL</name>
<dbReference type="AlphaFoldDB" id="A0A7Z8Y0M8"/>
<dbReference type="InterPro" id="IPR050699">
    <property type="entry name" value="RNA-DNA_Helicase"/>
</dbReference>
<dbReference type="SMART" id="SM00490">
    <property type="entry name" value="HELICc"/>
    <property type="match status" value="1"/>
</dbReference>
<evidence type="ECO:0000313" key="7">
    <source>
        <dbReference type="Proteomes" id="UP000289220"/>
    </source>
</evidence>
<dbReference type="GO" id="GO:0004386">
    <property type="term" value="F:helicase activity"/>
    <property type="evidence" value="ECO:0007669"/>
    <property type="project" value="UniProtKB-KW"/>
</dbReference>
<dbReference type="InterPro" id="IPR001650">
    <property type="entry name" value="Helicase_C-like"/>
</dbReference>
<feature type="domain" description="Helicase C-terminal" evidence="5">
    <location>
        <begin position="72"/>
        <end position="264"/>
    </location>
</feature>
<reference evidence="6 7" key="1">
    <citation type="submission" date="2018-11" db="EMBL/GenBank/DDBJ databases">
        <authorList>
            <person name="Peiro R."/>
            <person name="Begona"/>
            <person name="Cbmso G."/>
            <person name="Lopez M."/>
            <person name="Gonzalez S."/>
            <person name="Sacristan E."/>
            <person name="Castillo E."/>
        </authorList>
    </citation>
    <scope>NUCLEOTIDE SEQUENCE [LARGE SCALE GENOMIC DNA]</scope>
    <source>
        <strain evidence="6">Brev_genome</strain>
    </source>
</reference>
<keyword evidence="3" id="KW-0347">Helicase</keyword>
<dbReference type="GO" id="GO:0005524">
    <property type="term" value="F:ATP binding"/>
    <property type="evidence" value="ECO:0007669"/>
    <property type="project" value="UniProtKB-KW"/>
</dbReference>
<dbReference type="Proteomes" id="UP000289220">
    <property type="component" value="Unassembled WGS sequence"/>
</dbReference>
<sequence>MPSAKVGPDQKHALEALWPPWGLFSLASGWNPAAVDKLAFRPFAPQPVALSHSQRPVGRRRITANRLQVAAAIAERFARSGQKVIVFCDSITFCVSVANGLNLGQADLPPNRDESQTAWRDAAISELGDVSGVYDAGDRRAAVHHGDLLPDERRLVESLFRDRDSGLNILAATSTLAQGLNLPCEVVILAGTDRLDDDEDSETFRKPLAPHEILNALGRAGRAGQAATGVAIIVPGEPIGFDPLTKALDENIDLPVVFADGDQCLPLGDPLATLFDQIEVAGVPTSETDYLLRRLSDVLGDDGEAFEALARRTLGFYRRATLNAPQADAWIAGRRATLVAAIRARAEPPALPWEEALAAKTGVSRRLITALTQAYPGAPHDQPDALPWVLWLLDQLDPAQPDFDTVLRPEALDRVFGRASSTQPDNIARRRAGLDGLRIILPAWFAGESLLTIEARIAVFIAATERDVRRPTGPDPKAKRARRFAQRLASDLGYLCGILNQVDVTPRNSSRNS</sequence>
<dbReference type="SUPFAM" id="SSF52540">
    <property type="entry name" value="P-loop containing nucleoside triphosphate hydrolases"/>
    <property type="match status" value="1"/>
</dbReference>
<evidence type="ECO:0000256" key="2">
    <source>
        <dbReference type="ARBA" id="ARBA00022801"/>
    </source>
</evidence>
<proteinExistence type="predicted"/>
<protein>
    <recommendedName>
        <fullName evidence="5">Helicase C-terminal domain-containing protein</fullName>
    </recommendedName>
</protein>